<dbReference type="PANTHER" id="PTHR11086:SF18">
    <property type="entry name" value="DEOXYCYTIDYLATE DEAMINASE"/>
    <property type="match status" value="1"/>
</dbReference>
<dbReference type="InterPro" id="IPR015517">
    <property type="entry name" value="dCMP_deaminase-rel"/>
</dbReference>
<dbReference type="NCBIfam" id="TIGR01443">
    <property type="entry name" value="intein_Cterm"/>
    <property type="match status" value="1"/>
</dbReference>
<sequence>MELALVVAKRSTCLRQKVGAIIIKDKRILATGYNGAPSGMAHCLDIGCLREKLSVPSGERQELCLTPDVEILTDRGFVRISDIKVGDKVLTHRNRYQKVVKVISRDYKGEICVVKPMGLLPIRLTPEHEVLAVKTVKCIDGKTICKESCQSILRERCKRFFESYEEDWIPAILLNKGDLVVFGFDTTVENLKSLDLSKYIENPPKVYYDVVRAKNSGKTYSYIEKVYGISRSVAWNWVNGGSPRGYVIVRNGMLHSGDSPSKDIPAEIEINKDTMWLFGIYLAEGCTSGNQIAFGLNVEESEIVERIENVMRETFNLKPNIYTRKQSTLVRYSSKILATIFERLFGGNAYTKRIPAELMRVKPKLQSYMLRGWLEGDGYDNSVDVRGVTASKTLALQMYQICLRLNMLPTLDSSPPRKGVKSVMYRLRINKNPKLKTRYIKNGKLYTPVSYVKMDFYEGKVYNLEVEEDKSFVTESFIVHNCRGLHAEQNAIIQAAKFGICIDGATMYTTHCPCITCAKMIINAGIKKVVYGKEYADKRGLELLKEAGVEVVYLPIEKLLAKS</sequence>
<dbReference type="GO" id="GO:0004519">
    <property type="term" value="F:endonuclease activity"/>
    <property type="evidence" value="ECO:0007669"/>
    <property type="project" value="InterPro"/>
</dbReference>
<dbReference type="AlphaFoldDB" id="D2RGN9"/>
<dbReference type="STRING" id="572546.Arcpr_0396"/>
<dbReference type="PRINTS" id="PR00379">
    <property type="entry name" value="INTEIN"/>
</dbReference>
<dbReference type="SUPFAM" id="SSF55608">
    <property type="entry name" value="Homing endonucleases"/>
    <property type="match status" value="1"/>
</dbReference>
<dbReference type="PROSITE" id="PS50817">
    <property type="entry name" value="INTEIN_N_TER"/>
    <property type="match status" value="1"/>
</dbReference>
<organism evidence="9 10">
    <name type="scientific">Archaeoglobus profundus (strain DSM 5631 / JCM 9629 / NBRC 100127 / Av18)</name>
    <dbReference type="NCBI Taxonomy" id="572546"/>
    <lineage>
        <taxon>Archaea</taxon>
        <taxon>Methanobacteriati</taxon>
        <taxon>Methanobacteriota</taxon>
        <taxon>Archaeoglobi</taxon>
        <taxon>Archaeoglobales</taxon>
        <taxon>Archaeoglobaceae</taxon>
        <taxon>Archaeoglobus</taxon>
    </lineage>
</organism>
<dbReference type="SMART" id="SM00305">
    <property type="entry name" value="HintC"/>
    <property type="match status" value="1"/>
</dbReference>
<dbReference type="InterPro" id="IPR003587">
    <property type="entry name" value="Hint_dom_N"/>
</dbReference>
<reference evidence="9 10" key="1">
    <citation type="journal article" date="2010" name="Stand. Genomic Sci.">
        <title>Complete genome sequence of Archaeoglobus profundus type strain (AV18).</title>
        <authorList>
            <person name="von Jan M."/>
            <person name="Lapidus A."/>
            <person name="Del Rio T.G."/>
            <person name="Copeland A."/>
            <person name="Tice H."/>
            <person name="Cheng J.F."/>
            <person name="Lucas S."/>
            <person name="Chen F."/>
            <person name="Nolan M."/>
            <person name="Goodwin L."/>
            <person name="Han C."/>
            <person name="Pitluck S."/>
            <person name="Liolios K."/>
            <person name="Ivanova N."/>
            <person name="Mavromatis K."/>
            <person name="Ovchinnikova G."/>
            <person name="Chertkov O."/>
            <person name="Pati A."/>
            <person name="Chen A."/>
            <person name="Palaniappan K."/>
            <person name="Land M."/>
            <person name="Hauser L."/>
            <person name="Chang Y.J."/>
            <person name="Jeffries C.D."/>
            <person name="Saunders E."/>
            <person name="Brettin T."/>
            <person name="Detter J.C."/>
            <person name="Chain P."/>
            <person name="Eichinger K."/>
            <person name="Huber H."/>
            <person name="Spring S."/>
            <person name="Rohde M."/>
            <person name="Goker M."/>
            <person name="Wirth R."/>
            <person name="Woyke T."/>
            <person name="Bristow J."/>
            <person name="Eisen J.A."/>
            <person name="Markowitz V."/>
            <person name="Hugenholtz P."/>
            <person name="Kyrpides N.C."/>
            <person name="Klenk H.P."/>
        </authorList>
    </citation>
    <scope>NUCLEOTIDE SEQUENCE [LARGE SCALE GENOMIC DNA]</scope>
    <source>
        <strain evidence="10">DSM 5631 / JCM 9629 / NBRC 100127 / Av18</strain>
    </source>
</reference>
<dbReference type="InterPro" id="IPR030934">
    <property type="entry name" value="Intein_C"/>
</dbReference>
<keyword evidence="2" id="KW-0479">Metal-binding</keyword>
<keyword evidence="10" id="KW-1185">Reference proteome</keyword>
<dbReference type="Proteomes" id="UP000001901">
    <property type="component" value="Chromosome"/>
</dbReference>
<protein>
    <submittedName>
        <fullName evidence="9">CMP/dCMP deaminase zinc-binding protein</fullName>
    </submittedName>
</protein>
<comment type="similarity">
    <text evidence="1">Belongs to the cytidine and deoxycytidylate deaminase family.</text>
</comment>
<dbReference type="GO" id="GO:0004132">
    <property type="term" value="F:dCMP deaminase activity"/>
    <property type="evidence" value="ECO:0007669"/>
    <property type="project" value="TreeGrafter"/>
</dbReference>
<evidence type="ECO:0000256" key="6">
    <source>
        <dbReference type="ARBA" id="ARBA00023000"/>
    </source>
</evidence>
<dbReference type="GO" id="GO:0008270">
    <property type="term" value="F:zinc ion binding"/>
    <property type="evidence" value="ECO:0007669"/>
    <property type="project" value="InterPro"/>
</dbReference>
<dbReference type="Gene3D" id="3.40.140.10">
    <property type="entry name" value="Cytidine Deaminase, domain 2"/>
    <property type="match status" value="2"/>
</dbReference>
<name>D2RGN9_ARCPA</name>
<feature type="domain" description="CMP/dCMP-type deaminase" evidence="8">
    <location>
        <begin position="431"/>
        <end position="563"/>
    </location>
</feature>
<dbReference type="EMBL" id="CP001857">
    <property type="protein sequence ID" value="ADB57464.1"/>
    <property type="molecule type" value="Genomic_DNA"/>
</dbReference>
<dbReference type="PaxDb" id="572546-Arcpr_0396"/>
<proteinExistence type="inferred from homology"/>
<keyword evidence="5" id="KW-0862">Zinc</keyword>
<dbReference type="PROSITE" id="PS51747">
    <property type="entry name" value="CYT_DCMP_DEAMINASES_2"/>
    <property type="match status" value="1"/>
</dbReference>
<evidence type="ECO:0000256" key="2">
    <source>
        <dbReference type="ARBA" id="ARBA00022723"/>
    </source>
</evidence>
<dbReference type="PANTHER" id="PTHR11086">
    <property type="entry name" value="DEOXYCYTIDYLATE DEAMINASE-RELATED"/>
    <property type="match status" value="1"/>
</dbReference>
<keyword evidence="6" id="KW-0651">Protein splicing</keyword>
<feature type="domain" description="DOD-type homing endonuclease" evidence="7">
    <location>
        <begin position="277"/>
        <end position="407"/>
    </location>
</feature>
<dbReference type="InterPro" id="IPR002125">
    <property type="entry name" value="CMP_dCMP_dom"/>
</dbReference>
<evidence type="ECO:0000259" key="7">
    <source>
        <dbReference type="PROSITE" id="PS50819"/>
    </source>
</evidence>
<dbReference type="Pfam" id="PF13403">
    <property type="entry name" value="Hint_2"/>
    <property type="match status" value="1"/>
</dbReference>
<dbReference type="CDD" id="cd00081">
    <property type="entry name" value="Hint"/>
    <property type="match status" value="1"/>
</dbReference>
<dbReference type="SUPFAM" id="SSF53927">
    <property type="entry name" value="Cytidine deaminase-like"/>
    <property type="match status" value="2"/>
</dbReference>
<dbReference type="SMART" id="SM00306">
    <property type="entry name" value="HintN"/>
    <property type="match status" value="1"/>
</dbReference>
<dbReference type="InterPro" id="IPR028992">
    <property type="entry name" value="Hedgehog/Intein_dom"/>
</dbReference>
<evidence type="ECO:0000256" key="4">
    <source>
        <dbReference type="ARBA" id="ARBA00022813"/>
    </source>
</evidence>
<dbReference type="InterPro" id="IPR004042">
    <property type="entry name" value="Intein_endonuc_central"/>
</dbReference>
<dbReference type="GO" id="GO:0016539">
    <property type="term" value="P:intein-mediated protein splicing"/>
    <property type="evidence" value="ECO:0007669"/>
    <property type="project" value="InterPro"/>
</dbReference>
<dbReference type="Pfam" id="PF00383">
    <property type="entry name" value="dCMP_cyt_deam_1"/>
    <property type="match status" value="2"/>
</dbReference>
<evidence type="ECO:0000313" key="10">
    <source>
        <dbReference type="Proteomes" id="UP000001901"/>
    </source>
</evidence>
<accession>D2RGN9</accession>
<dbReference type="KEGG" id="apo:Arcpr_0396"/>
<evidence type="ECO:0000256" key="3">
    <source>
        <dbReference type="ARBA" id="ARBA00022801"/>
    </source>
</evidence>
<gene>
    <name evidence="9" type="ordered locus">Arcpr_0396</name>
</gene>
<evidence type="ECO:0000256" key="1">
    <source>
        <dbReference type="ARBA" id="ARBA00006576"/>
    </source>
</evidence>
<dbReference type="Gene3D" id="2.170.16.10">
    <property type="entry name" value="Hedgehog/Intein (Hint) domain"/>
    <property type="match status" value="1"/>
</dbReference>
<dbReference type="InterPro" id="IPR006142">
    <property type="entry name" value="INTEIN"/>
</dbReference>
<dbReference type="InterPro" id="IPR036844">
    <property type="entry name" value="Hint_dom_sf"/>
</dbReference>
<dbReference type="InterPro" id="IPR016193">
    <property type="entry name" value="Cytidine_deaminase-like"/>
</dbReference>
<dbReference type="InterPro" id="IPR006141">
    <property type="entry name" value="Intein_N"/>
</dbReference>
<dbReference type="GO" id="GO:0005737">
    <property type="term" value="C:cytoplasm"/>
    <property type="evidence" value="ECO:0007669"/>
    <property type="project" value="TreeGrafter"/>
</dbReference>
<dbReference type="eggNOG" id="arCOG03145">
    <property type="taxonomic scope" value="Archaea"/>
</dbReference>
<keyword evidence="4" id="KW-0068">Autocatalytic cleavage</keyword>
<dbReference type="Gene3D" id="3.10.28.10">
    <property type="entry name" value="Homing endonucleases"/>
    <property type="match status" value="1"/>
</dbReference>
<dbReference type="InterPro" id="IPR003586">
    <property type="entry name" value="Hint_dom_C"/>
</dbReference>
<evidence type="ECO:0000256" key="5">
    <source>
        <dbReference type="ARBA" id="ARBA00022833"/>
    </source>
</evidence>
<evidence type="ECO:0000313" key="9">
    <source>
        <dbReference type="EMBL" id="ADB57464.1"/>
    </source>
</evidence>
<dbReference type="HOGENOM" id="CLU_483681_0_0_2"/>
<dbReference type="PROSITE" id="PS00903">
    <property type="entry name" value="CYT_DCMP_DEAMINASES_1"/>
    <property type="match status" value="1"/>
</dbReference>
<dbReference type="PROSITE" id="PS50818">
    <property type="entry name" value="INTEIN_C_TER"/>
    <property type="match status" value="1"/>
</dbReference>
<dbReference type="eggNOG" id="arCOG01487">
    <property type="taxonomic scope" value="Archaea"/>
</dbReference>
<evidence type="ECO:0000259" key="8">
    <source>
        <dbReference type="PROSITE" id="PS51747"/>
    </source>
</evidence>
<dbReference type="SUPFAM" id="SSF51294">
    <property type="entry name" value="Hedgehog/intein (Hint) domain"/>
    <property type="match status" value="1"/>
</dbReference>
<dbReference type="InterPro" id="IPR027434">
    <property type="entry name" value="Homing_endonucl"/>
</dbReference>
<keyword evidence="3" id="KW-0378">Hydrolase</keyword>
<dbReference type="PROSITE" id="PS50819">
    <property type="entry name" value="INTEIN_ENDONUCLEASE"/>
    <property type="match status" value="1"/>
</dbReference>
<dbReference type="InterPro" id="IPR016192">
    <property type="entry name" value="APOBEC/CMP_deaminase_Zn-bd"/>
</dbReference>